<dbReference type="EMBL" id="JANIBC010000005">
    <property type="protein sequence ID" value="MCQ8185529.1"/>
    <property type="molecule type" value="Genomic_DNA"/>
</dbReference>
<dbReference type="RefSeq" id="WP_256619417.1">
    <property type="nucleotide sequence ID" value="NZ_JANIBC010000005.1"/>
</dbReference>
<evidence type="ECO:0000313" key="1">
    <source>
        <dbReference type="EMBL" id="MCQ8185529.1"/>
    </source>
</evidence>
<reference evidence="1" key="1">
    <citation type="submission" date="2022-07" db="EMBL/GenBank/DDBJ databases">
        <title>Parvularcula maris sp. nov., an algicidal bacterium isolated from seawater.</title>
        <authorList>
            <person name="Li F."/>
        </authorList>
    </citation>
    <scope>NUCLEOTIDE SEQUENCE</scope>
    <source>
        <strain evidence="1">BGMRC 0090</strain>
    </source>
</reference>
<protein>
    <recommendedName>
        <fullName evidence="3">Flagellar FliJ protein</fullName>
    </recommendedName>
</protein>
<accession>A0A9X2L9R3</accession>
<dbReference type="AlphaFoldDB" id="A0A9X2L9R3"/>
<keyword evidence="2" id="KW-1185">Reference proteome</keyword>
<sequence>MRNPDKIHRAFKTRADEAARICGELEQRRADALKRQVDTLRGIETGYEDGLQDPAAARAAAGYARASLMAADRLRQEAERIAQAEVLARRQLEDCFADQKRFEAYEAQCQRKQKALDRRREETRALEEVLQLQGKTLGEAK</sequence>
<proteinExistence type="predicted"/>
<evidence type="ECO:0008006" key="3">
    <source>
        <dbReference type="Google" id="ProtNLM"/>
    </source>
</evidence>
<evidence type="ECO:0000313" key="2">
    <source>
        <dbReference type="Proteomes" id="UP001142610"/>
    </source>
</evidence>
<comment type="caution">
    <text evidence="1">The sequence shown here is derived from an EMBL/GenBank/DDBJ whole genome shotgun (WGS) entry which is preliminary data.</text>
</comment>
<gene>
    <name evidence="1" type="ORF">NOG11_08980</name>
</gene>
<organism evidence="1 2">
    <name type="scientific">Parvularcula maris</name>
    <dbReference type="NCBI Taxonomy" id="2965077"/>
    <lineage>
        <taxon>Bacteria</taxon>
        <taxon>Pseudomonadati</taxon>
        <taxon>Pseudomonadota</taxon>
        <taxon>Alphaproteobacteria</taxon>
        <taxon>Parvularculales</taxon>
        <taxon>Parvularculaceae</taxon>
        <taxon>Parvularcula</taxon>
    </lineage>
</organism>
<dbReference type="Proteomes" id="UP001142610">
    <property type="component" value="Unassembled WGS sequence"/>
</dbReference>
<name>A0A9X2L9R3_9PROT</name>